<protein>
    <submittedName>
        <fullName evidence="1">Uncharacterized protein</fullName>
    </submittedName>
</protein>
<dbReference type="Proteomes" id="UP000534294">
    <property type="component" value="Unassembled WGS sequence"/>
</dbReference>
<accession>A0A7W7YP56</accession>
<comment type="caution">
    <text evidence="1">The sequence shown here is derived from an EMBL/GenBank/DDBJ whole genome shotgun (WGS) entry which is preliminary data.</text>
</comment>
<keyword evidence="2" id="KW-1185">Reference proteome</keyword>
<reference evidence="1 2" key="1">
    <citation type="submission" date="2020-08" db="EMBL/GenBank/DDBJ databases">
        <title>Genomic Encyclopedia of Type Strains, Phase IV (KMG-IV): sequencing the most valuable type-strain genomes for metagenomic binning, comparative biology and taxonomic classification.</title>
        <authorList>
            <person name="Goeker M."/>
        </authorList>
    </citation>
    <scope>NUCLEOTIDE SEQUENCE [LARGE SCALE GENOMIC DNA]</scope>
    <source>
        <strain evidence="1 2">DSM 12251</strain>
    </source>
</reference>
<proteinExistence type="predicted"/>
<evidence type="ECO:0000313" key="2">
    <source>
        <dbReference type="Proteomes" id="UP000534294"/>
    </source>
</evidence>
<dbReference type="AlphaFoldDB" id="A0A7W7YP56"/>
<gene>
    <name evidence="1" type="ORF">HNQ64_003927</name>
</gene>
<sequence>MKCYWNWVQKDSASGNFYHNDVPIMIHILLGYRP</sequence>
<organism evidence="1 2">
    <name type="scientific">Prosthecobacter dejongeii</name>
    <dbReference type="NCBI Taxonomy" id="48465"/>
    <lineage>
        <taxon>Bacteria</taxon>
        <taxon>Pseudomonadati</taxon>
        <taxon>Verrucomicrobiota</taxon>
        <taxon>Verrucomicrobiia</taxon>
        <taxon>Verrucomicrobiales</taxon>
        <taxon>Verrucomicrobiaceae</taxon>
        <taxon>Prosthecobacter</taxon>
    </lineage>
</organism>
<name>A0A7W7YP56_9BACT</name>
<dbReference type="EMBL" id="JACHIF010000009">
    <property type="protein sequence ID" value="MBB5039652.1"/>
    <property type="molecule type" value="Genomic_DNA"/>
</dbReference>
<evidence type="ECO:0000313" key="1">
    <source>
        <dbReference type="EMBL" id="MBB5039652.1"/>
    </source>
</evidence>